<keyword evidence="1" id="KW-1133">Transmembrane helix</keyword>
<evidence type="ECO:0000256" key="1">
    <source>
        <dbReference type="SAM" id="Phobius"/>
    </source>
</evidence>
<sequence>MISLRNDQGSATVEFIGLSVILLIPAIYLLLTISQLQAAGYAAVAAADQAAKTVGLSQSAAQAEQLAIRTVQLTAEDFQLEPDATTTTIKCSNPDCTNPGTQIRVYVSMDVTLPLVPTFFGKPTRIATMDATGYHLIGEFE</sequence>
<reference evidence="2 3" key="1">
    <citation type="submission" date="2019-06" db="EMBL/GenBank/DDBJ databases">
        <title>Sequencing the genomes of 1000 actinobacteria strains.</title>
        <authorList>
            <person name="Klenk H.-P."/>
        </authorList>
    </citation>
    <scope>NUCLEOTIDE SEQUENCE [LARGE SCALE GENOMIC DNA]</scope>
    <source>
        <strain evidence="2 3">DSM 24083</strain>
    </source>
</reference>
<protein>
    <recommendedName>
        <fullName evidence="4">TadE-like protein</fullName>
    </recommendedName>
</protein>
<keyword evidence="1" id="KW-0472">Membrane</keyword>
<evidence type="ECO:0000313" key="2">
    <source>
        <dbReference type="EMBL" id="TQL65882.1"/>
    </source>
</evidence>
<feature type="transmembrane region" description="Helical" evidence="1">
    <location>
        <begin position="12"/>
        <end position="31"/>
    </location>
</feature>
<dbReference type="AlphaFoldDB" id="A0A542ZZW0"/>
<evidence type="ECO:0000313" key="3">
    <source>
        <dbReference type="Proteomes" id="UP000319746"/>
    </source>
</evidence>
<gene>
    <name evidence="2" type="ORF">FB556_2357</name>
</gene>
<accession>A0A542ZZW0</accession>
<proteinExistence type="predicted"/>
<organism evidence="2 3">
    <name type="scientific">Enteractinococcus coprophilus</name>
    <dbReference type="NCBI Taxonomy" id="1027633"/>
    <lineage>
        <taxon>Bacteria</taxon>
        <taxon>Bacillati</taxon>
        <taxon>Actinomycetota</taxon>
        <taxon>Actinomycetes</taxon>
        <taxon>Micrococcales</taxon>
        <taxon>Micrococcaceae</taxon>
    </lineage>
</organism>
<dbReference type="EMBL" id="VFOU01000004">
    <property type="protein sequence ID" value="TQL65882.1"/>
    <property type="molecule type" value="Genomic_DNA"/>
</dbReference>
<keyword evidence="3" id="KW-1185">Reference proteome</keyword>
<dbReference type="Proteomes" id="UP000319746">
    <property type="component" value="Unassembled WGS sequence"/>
</dbReference>
<keyword evidence="1" id="KW-0812">Transmembrane</keyword>
<evidence type="ECO:0008006" key="4">
    <source>
        <dbReference type="Google" id="ProtNLM"/>
    </source>
</evidence>
<comment type="caution">
    <text evidence="2">The sequence shown here is derived from an EMBL/GenBank/DDBJ whole genome shotgun (WGS) entry which is preliminary data.</text>
</comment>
<dbReference type="RefSeq" id="WP_379985232.1">
    <property type="nucleotide sequence ID" value="NZ_JBHWXF010000006.1"/>
</dbReference>
<name>A0A542ZZW0_9MICC</name>